<dbReference type="PANTHER" id="PTHR13627:SF31">
    <property type="entry name" value="RIBITOL 5-PHOSPHATE TRANSFERASE FKRP"/>
    <property type="match status" value="1"/>
</dbReference>
<dbReference type="EMBL" id="LSRL02000014">
    <property type="protein sequence ID" value="TDG50684.1"/>
    <property type="molecule type" value="Genomic_DNA"/>
</dbReference>
<keyword evidence="2" id="KW-0472">Membrane</keyword>
<feature type="compositionally biased region" description="Basic and acidic residues" evidence="1">
    <location>
        <begin position="46"/>
        <end position="66"/>
    </location>
</feature>
<feature type="region of interest" description="Disordered" evidence="1">
    <location>
        <begin position="46"/>
        <end position="67"/>
    </location>
</feature>
<gene>
    <name evidence="4" type="ORF">AWZ03_002988</name>
</gene>
<evidence type="ECO:0000313" key="4">
    <source>
        <dbReference type="EMBL" id="TDG50684.1"/>
    </source>
</evidence>
<dbReference type="OMA" id="KEWTATY"/>
<evidence type="ECO:0000256" key="1">
    <source>
        <dbReference type="SAM" id="MobiDB-lite"/>
    </source>
</evidence>
<dbReference type="InterPro" id="IPR052613">
    <property type="entry name" value="LicD_transferase"/>
</dbReference>
<feature type="domain" description="FKRP stem" evidence="3">
    <location>
        <begin position="68"/>
        <end position="332"/>
    </location>
</feature>
<keyword evidence="2" id="KW-1133">Transmembrane helix</keyword>
<dbReference type="GO" id="GO:0005794">
    <property type="term" value="C:Golgi apparatus"/>
    <property type="evidence" value="ECO:0007669"/>
    <property type="project" value="TreeGrafter"/>
</dbReference>
<sequence length="573" mass="65674">MKIFRLRSVKLVLIGFIIVNLVFFYYTWNSFLWRRISRALTGEVTDTKPKSEAARGPKLSPKDKARNANKHIRKSITIVFYGHYNFEQDLRPSIESILDVVPNMPILVLQEGAAEYAYPPVSFERNLTSGEEQTVHFMSLAFDVRRTRDQLNPLAAVHTKYALLMPDSVRLSSKNLLQKILREMNTKSGKAPAQRVTVAPDEQVRRLLLIPFAGNSKAYSSCAKLNLDLPNWTMELEARNDTTHCDLFLQKHAILIDVATLGAMPEPFGLPFPEMLYVQAKIANLTTSVFPQSFLEGRKLFASFHTKQRRLELRRRQFREMYKKLQIKRLVRRTHRLGGKAAAREGNWQPHSPVLDAQFSYSNFSLPAVTDIDLFGCERTTKSCIGTVYNSRPFYYYLGKHTPPCCLDKLKTTFNHVLEEFENVGIRYWLDNYALKSAIETNQLSPDAYDIDISFNVQDLERSNAMKKSQSKPHVDNEGFYWIKATDGHYFRVQFSKVNQVGVNLLPYEISGNEVRASGFFGWKATTFASDYLHPMSTVLFLGKSIMCPNNVLEYLEGKNIKVKSDNVAPEEE</sequence>
<dbReference type="GO" id="GO:0035269">
    <property type="term" value="P:protein O-linked glycosylation via mannose"/>
    <property type="evidence" value="ECO:0007669"/>
    <property type="project" value="TreeGrafter"/>
</dbReference>
<reference evidence="4 5" key="1">
    <citation type="journal article" date="2019" name="J. Hered.">
        <title>An Improved Genome Assembly for Drosophila navojoa, the Basal Species in the mojavensis Cluster.</title>
        <authorList>
            <person name="Vanderlinde T."/>
            <person name="Dupim E.G."/>
            <person name="Nazario-Yepiz N.O."/>
            <person name="Carvalho A.B."/>
        </authorList>
    </citation>
    <scope>NUCLEOTIDE SEQUENCE [LARGE SCALE GENOMIC DNA]</scope>
    <source>
        <strain evidence="4">Navoj_Jal97</strain>
        <tissue evidence="4">Whole organism</tissue>
    </source>
</reference>
<organism evidence="4 5">
    <name type="scientific">Drosophila navojoa</name>
    <name type="common">Fruit fly</name>
    <dbReference type="NCBI Taxonomy" id="7232"/>
    <lineage>
        <taxon>Eukaryota</taxon>
        <taxon>Metazoa</taxon>
        <taxon>Ecdysozoa</taxon>
        <taxon>Arthropoda</taxon>
        <taxon>Hexapoda</taxon>
        <taxon>Insecta</taxon>
        <taxon>Pterygota</taxon>
        <taxon>Neoptera</taxon>
        <taxon>Endopterygota</taxon>
        <taxon>Diptera</taxon>
        <taxon>Brachycera</taxon>
        <taxon>Muscomorpha</taxon>
        <taxon>Ephydroidea</taxon>
        <taxon>Drosophilidae</taxon>
        <taxon>Drosophila</taxon>
    </lineage>
</organism>
<keyword evidence="2" id="KW-0812">Transmembrane</keyword>
<dbReference type="OrthoDB" id="444255at2759"/>
<protein>
    <recommendedName>
        <fullName evidence="3">FKRP stem domain-containing protein</fullName>
    </recommendedName>
</protein>
<proteinExistence type="predicted"/>
<evidence type="ECO:0000313" key="5">
    <source>
        <dbReference type="Proteomes" id="UP000295192"/>
    </source>
</evidence>
<name>A0A484BPS9_DRONA</name>
<evidence type="ECO:0000256" key="2">
    <source>
        <dbReference type="SAM" id="Phobius"/>
    </source>
</evidence>
<dbReference type="AlphaFoldDB" id="A0A484BPS9"/>
<keyword evidence="5" id="KW-1185">Reference proteome</keyword>
<dbReference type="PANTHER" id="PTHR13627">
    <property type="entry name" value="FUKUTIN RELATED PROTEIN"/>
    <property type="match status" value="1"/>
</dbReference>
<dbReference type="STRING" id="7232.A0A484BPS9"/>
<dbReference type="Proteomes" id="UP000295192">
    <property type="component" value="Unassembled WGS sequence"/>
</dbReference>
<dbReference type="InterPro" id="IPR055105">
    <property type="entry name" value="FKRP_N"/>
</dbReference>
<comment type="caution">
    <text evidence="4">The sequence shown here is derived from an EMBL/GenBank/DDBJ whole genome shotgun (WGS) entry which is preliminary data.</text>
</comment>
<accession>A0A484BPS9</accession>
<dbReference type="Pfam" id="PF22921">
    <property type="entry name" value="FKRP_N"/>
    <property type="match status" value="1"/>
</dbReference>
<dbReference type="KEGG" id="dnv:108654642"/>
<feature type="transmembrane region" description="Helical" evidence="2">
    <location>
        <begin position="12"/>
        <end position="28"/>
    </location>
</feature>
<evidence type="ECO:0000259" key="3">
    <source>
        <dbReference type="Pfam" id="PF22921"/>
    </source>
</evidence>